<gene>
    <name evidence="1" type="ORF">D5F11_011455</name>
</gene>
<name>A0A429X8X6_SIMTE</name>
<comment type="caution">
    <text evidence="1">The sequence shown here is derived from an EMBL/GenBank/DDBJ whole genome shotgun (WGS) entry which is preliminary data.</text>
</comment>
<organism evidence="1 2">
    <name type="scientific">Siminovitchia terrae</name>
    <name type="common">Bacillus terrae</name>
    <dbReference type="NCBI Taxonomy" id="1914933"/>
    <lineage>
        <taxon>Bacteria</taxon>
        <taxon>Bacillati</taxon>
        <taxon>Bacillota</taxon>
        <taxon>Bacilli</taxon>
        <taxon>Bacillales</taxon>
        <taxon>Bacillaceae</taxon>
        <taxon>Siminovitchia</taxon>
    </lineage>
</organism>
<dbReference type="Proteomes" id="UP000287296">
    <property type="component" value="Unassembled WGS sequence"/>
</dbReference>
<evidence type="ECO:0000313" key="1">
    <source>
        <dbReference type="EMBL" id="RST59711.1"/>
    </source>
</evidence>
<dbReference type="AlphaFoldDB" id="A0A429X8X6"/>
<dbReference type="OrthoDB" id="2168818at2"/>
<dbReference type="RefSeq" id="WP_120119088.1">
    <property type="nucleotide sequence ID" value="NZ_QYTW02000009.1"/>
</dbReference>
<accession>A0A429X8X6</accession>
<dbReference type="EMBL" id="QYTW02000009">
    <property type="protein sequence ID" value="RST59711.1"/>
    <property type="molecule type" value="Genomic_DNA"/>
</dbReference>
<proteinExistence type="predicted"/>
<evidence type="ECO:0000313" key="2">
    <source>
        <dbReference type="Proteomes" id="UP000287296"/>
    </source>
</evidence>
<dbReference type="Pfam" id="PF11367">
    <property type="entry name" value="Tail_completion_gp17"/>
    <property type="match status" value="1"/>
</dbReference>
<sequence>MSGIYEIDSLQLAYETFLHDEDLMNLIGGPDKVFKYHVPEENRQETPIIRIYPISELPTGYADNKQHAWDCILQIDVWDDSDARTIALKIHKLMKSINFKQSTPTFEYDPDTYLYRDCRRYRGVLISEKGE</sequence>
<dbReference type="InterPro" id="IPR021508">
    <property type="entry name" value="Gp17-like"/>
</dbReference>
<protein>
    <submittedName>
        <fullName evidence="1">DUF3168 domain-containing protein</fullName>
    </submittedName>
</protein>
<reference evidence="1 2" key="1">
    <citation type="submission" date="2018-12" db="EMBL/GenBank/DDBJ databases">
        <authorList>
            <person name="Sun L."/>
            <person name="Chen Z."/>
        </authorList>
    </citation>
    <scope>NUCLEOTIDE SEQUENCE [LARGE SCALE GENOMIC DNA]</scope>
    <source>
        <strain evidence="1 2">LMG 29736</strain>
    </source>
</reference>